<dbReference type="Proteomes" id="UP000016933">
    <property type="component" value="Unassembled WGS sequence"/>
</dbReference>
<feature type="compositionally biased region" description="Polar residues" evidence="1">
    <location>
        <begin position="331"/>
        <end position="343"/>
    </location>
</feature>
<keyword evidence="2" id="KW-0812">Transmembrane</keyword>
<dbReference type="eggNOG" id="ENOG502S35T">
    <property type="taxonomic scope" value="Eukaryota"/>
</dbReference>
<dbReference type="OMA" id="IENPGVY"/>
<feature type="transmembrane region" description="Helical" evidence="2">
    <location>
        <begin position="166"/>
        <end position="187"/>
    </location>
</feature>
<dbReference type="OrthoDB" id="5411678at2759"/>
<dbReference type="HOGENOM" id="CLU_042190_1_0_1"/>
<feature type="compositionally biased region" description="Basic and acidic residues" evidence="1">
    <location>
        <begin position="194"/>
        <end position="205"/>
    </location>
</feature>
<feature type="compositionally biased region" description="Polar residues" evidence="1">
    <location>
        <begin position="242"/>
        <end position="265"/>
    </location>
</feature>
<keyword evidence="2" id="KW-1133">Transmembrane helix</keyword>
<accession>N1PBS0</accession>
<evidence type="ECO:0000256" key="2">
    <source>
        <dbReference type="SAM" id="Phobius"/>
    </source>
</evidence>
<feature type="compositionally biased region" description="Low complexity" evidence="1">
    <location>
        <begin position="131"/>
        <end position="141"/>
    </location>
</feature>
<feature type="region of interest" description="Disordered" evidence="1">
    <location>
        <begin position="62"/>
        <end position="88"/>
    </location>
</feature>
<reference evidence="3 4" key="2">
    <citation type="journal article" date="2012" name="PLoS Pathog.">
        <title>Diverse lifestyles and strategies of plant pathogenesis encoded in the genomes of eighteen Dothideomycetes fungi.</title>
        <authorList>
            <person name="Ohm R.A."/>
            <person name="Feau N."/>
            <person name="Henrissat B."/>
            <person name="Schoch C.L."/>
            <person name="Horwitz B.A."/>
            <person name="Barry K.W."/>
            <person name="Condon B.J."/>
            <person name="Copeland A.C."/>
            <person name="Dhillon B."/>
            <person name="Glaser F."/>
            <person name="Hesse C.N."/>
            <person name="Kosti I."/>
            <person name="LaButti K."/>
            <person name="Lindquist E.A."/>
            <person name="Lucas S."/>
            <person name="Salamov A.A."/>
            <person name="Bradshaw R.E."/>
            <person name="Ciuffetti L."/>
            <person name="Hamelin R.C."/>
            <person name="Kema G.H.J."/>
            <person name="Lawrence C."/>
            <person name="Scott J.A."/>
            <person name="Spatafora J.W."/>
            <person name="Turgeon B.G."/>
            <person name="de Wit P.J.G.M."/>
            <person name="Zhong S."/>
            <person name="Goodwin S.B."/>
            <person name="Grigoriev I.V."/>
        </authorList>
    </citation>
    <scope>NUCLEOTIDE SEQUENCE [LARGE SCALE GENOMIC DNA]</scope>
    <source>
        <strain evidence="4">NZE10 / CBS 128990</strain>
    </source>
</reference>
<feature type="region of interest" description="Disordered" evidence="1">
    <location>
        <begin position="327"/>
        <end position="361"/>
    </location>
</feature>
<feature type="compositionally biased region" description="Gly residues" evidence="1">
    <location>
        <begin position="147"/>
        <end position="160"/>
    </location>
</feature>
<feature type="compositionally biased region" description="Polar residues" evidence="1">
    <location>
        <begin position="278"/>
        <end position="287"/>
    </location>
</feature>
<proteinExistence type="predicted"/>
<organism evidence="3 4">
    <name type="scientific">Dothistroma septosporum (strain NZE10 / CBS 128990)</name>
    <name type="common">Red band needle blight fungus</name>
    <name type="synonym">Mycosphaerella pini</name>
    <dbReference type="NCBI Taxonomy" id="675120"/>
    <lineage>
        <taxon>Eukaryota</taxon>
        <taxon>Fungi</taxon>
        <taxon>Dikarya</taxon>
        <taxon>Ascomycota</taxon>
        <taxon>Pezizomycotina</taxon>
        <taxon>Dothideomycetes</taxon>
        <taxon>Dothideomycetidae</taxon>
        <taxon>Mycosphaerellales</taxon>
        <taxon>Mycosphaerellaceae</taxon>
        <taxon>Dothistroma</taxon>
    </lineage>
</organism>
<gene>
    <name evidence="3" type="ORF">DOTSEDRAFT_75931</name>
</gene>
<evidence type="ECO:0000256" key="1">
    <source>
        <dbReference type="SAM" id="MobiDB-lite"/>
    </source>
</evidence>
<reference evidence="4" key="1">
    <citation type="journal article" date="2012" name="PLoS Genet.">
        <title>The genomes of the fungal plant pathogens Cladosporium fulvum and Dothistroma septosporum reveal adaptation to different hosts and lifestyles but also signatures of common ancestry.</title>
        <authorList>
            <person name="de Wit P.J.G.M."/>
            <person name="van der Burgt A."/>
            <person name="Oekmen B."/>
            <person name="Stergiopoulos I."/>
            <person name="Abd-Elsalam K.A."/>
            <person name="Aerts A.L."/>
            <person name="Bahkali A.H."/>
            <person name="Beenen H.G."/>
            <person name="Chettri P."/>
            <person name="Cox M.P."/>
            <person name="Datema E."/>
            <person name="de Vries R.P."/>
            <person name="Dhillon B."/>
            <person name="Ganley A.R."/>
            <person name="Griffiths S.A."/>
            <person name="Guo Y."/>
            <person name="Hamelin R.C."/>
            <person name="Henrissat B."/>
            <person name="Kabir M.S."/>
            <person name="Jashni M.K."/>
            <person name="Kema G."/>
            <person name="Klaubauf S."/>
            <person name="Lapidus A."/>
            <person name="Levasseur A."/>
            <person name="Lindquist E."/>
            <person name="Mehrabi R."/>
            <person name="Ohm R.A."/>
            <person name="Owen T.J."/>
            <person name="Salamov A."/>
            <person name="Schwelm A."/>
            <person name="Schijlen E."/>
            <person name="Sun H."/>
            <person name="van den Burg H.A."/>
            <person name="van Ham R.C.H.J."/>
            <person name="Zhang S."/>
            <person name="Goodwin S.B."/>
            <person name="Grigoriev I.V."/>
            <person name="Collemare J."/>
            <person name="Bradshaw R.E."/>
        </authorList>
    </citation>
    <scope>NUCLEOTIDE SEQUENCE [LARGE SCALE GENOMIC DNA]</scope>
    <source>
        <strain evidence="4">NZE10 / CBS 128990</strain>
    </source>
</reference>
<protein>
    <submittedName>
        <fullName evidence="3">Uncharacterized protein</fullName>
    </submittedName>
</protein>
<evidence type="ECO:0000313" key="3">
    <source>
        <dbReference type="EMBL" id="EME38577.1"/>
    </source>
</evidence>
<name>N1PBS0_DOTSN</name>
<dbReference type="EMBL" id="KB446547">
    <property type="protein sequence ID" value="EME38577.1"/>
    <property type="molecule type" value="Genomic_DNA"/>
</dbReference>
<dbReference type="AlphaFoldDB" id="N1PBS0"/>
<dbReference type="STRING" id="675120.N1PBS0"/>
<feature type="region of interest" description="Disordered" evidence="1">
    <location>
        <begin position="191"/>
        <end position="292"/>
    </location>
</feature>
<evidence type="ECO:0000313" key="4">
    <source>
        <dbReference type="Proteomes" id="UP000016933"/>
    </source>
</evidence>
<keyword evidence="4" id="KW-1185">Reference proteome</keyword>
<sequence length="423" mass="41980">MASNSTSVSTTMSSAAASSTAAATTSSTAAPSTTSATSIDTSSILSSISSAISSQIISPTISTTAAAPTSTEPVSTSTISESSVPPTTAVVTSIVTRTPTASGDTDTAPLTVVVTATRSATNVPITTAVPTSERSSSTSSSPALNTGGSGSGGSGGGGLSTAGTTAVAVVVPVVVVALLVLGGIFFWRKRKQKKASEEQRRKEIEDYGFNPNNDPTLPAVASDNGAEMSEDTSGYRGWGAATGSNRKMSTTLSGGHTQGQLSDAGSNAYDGQLGAGSVSPTGGNSDGHSGDHLMHQRRETMNSDIGSLGGIGGAPVAGTAAAGVGVKRGPSNASSTYSAGNHSDVSDGPPPGGMGMSQSYEAYNPNSGFGYSQHGPYGDGTYGGVAQDGNGMPIVRDVSARRNTRIQQPGNYQQGNSGIAQNF</sequence>
<feature type="region of interest" description="Disordered" evidence="1">
    <location>
        <begin position="124"/>
        <end position="161"/>
    </location>
</feature>
<keyword evidence="2" id="KW-0472">Membrane</keyword>